<feature type="region of interest" description="Disordered" evidence="1">
    <location>
        <begin position="56"/>
        <end position="97"/>
    </location>
</feature>
<dbReference type="EMBL" id="WNWR01000491">
    <property type="protein sequence ID" value="KAE9976664.1"/>
    <property type="molecule type" value="Genomic_DNA"/>
</dbReference>
<keyword evidence="3" id="KW-1185">Reference proteome</keyword>
<name>A0A8H3UU65_VENIN</name>
<sequence length="362" mass="40587">MQSFEDLDFDDEQDKESCFKMLWKMIRVDPKERSSAEELLKEAWLQDDENEELVNTLQPNEGAIKQPSHMSASPARWSTPFQSDLPTPPPSSAANPLMELDMGNELVHSSIPPRSSGCNLVEPAVGLQTNPPLSPEKISQNDQKIEEGQNFLRRIQEPEKKLDQRRHEQELRLLTKQNDTILGELGQEKQKFQDLEQGLKALDAIFVKKNKKKLESVATASTKQMQRLKQHTLQLQAGQSYQAEIKLLKHEVELQMGLLTQKVGYIESKLDQVIEEQSKAQDIIMNIEIMRANMIEPVPSPSKAETGLPGANAEMAKVEDSTMDLSLVLLVTALLVACPKETFLVAAISAAVCGLLKVVREI</sequence>
<comment type="caution">
    <text evidence="2">The sequence shown here is derived from an EMBL/GenBank/DDBJ whole genome shotgun (WGS) entry which is preliminary data.</text>
</comment>
<evidence type="ECO:0000313" key="2">
    <source>
        <dbReference type="EMBL" id="KAE9976664.1"/>
    </source>
</evidence>
<evidence type="ECO:0000313" key="3">
    <source>
        <dbReference type="Proteomes" id="UP000490939"/>
    </source>
</evidence>
<reference evidence="2 3" key="1">
    <citation type="submission" date="2019-07" db="EMBL/GenBank/DDBJ databases">
        <title>Venturia inaequalis Genome Resource.</title>
        <authorList>
            <person name="Lichtner F.J."/>
        </authorList>
    </citation>
    <scope>NUCLEOTIDE SEQUENCE [LARGE SCALE GENOMIC DNA]</scope>
    <source>
        <strain evidence="2 3">DMI_063113</strain>
    </source>
</reference>
<protein>
    <recommendedName>
        <fullName evidence="4">Protein kinase domain-containing protein</fullName>
    </recommendedName>
</protein>
<accession>A0A8H3UU65</accession>
<evidence type="ECO:0000256" key="1">
    <source>
        <dbReference type="SAM" id="MobiDB-lite"/>
    </source>
</evidence>
<dbReference type="Proteomes" id="UP000490939">
    <property type="component" value="Unassembled WGS sequence"/>
</dbReference>
<evidence type="ECO:0008006" key="4">
    <source>
        <dbReference type="Google" id="ProtNLM"/>
    </source>
</evidence>
<dbReference type="AlphaFoldDB" id="A0A8H3UU65"/>
<proteinExistence type="predicted"/>
<gene>
    <name evidence="2" type="ORF">EG327_007977</name>
</gene>
<organism evidence="2 3">
    <name type="scientific">Venturia inaequalis</name>
    <name type="common">Apple scab fungus</name>
    <dbReference type="NCBI Taxonomy" id="5025"/>
    <lineage>
        <taxon>Eukaryota</taxon>
        <taxon>Fungi</taxon>
        <taxon>Dikarya</taxon>
        <taxon>Ascomycota</taxon>
        <taxon>Pezizomycotina</taxon>
        <taxon>Dothideomycetes</taxon>
        <taxon>Pleosporomycetidae</taxon>
        <taxon>Venturiales</taxon>
        <taxon>Venturiaceae</taxon>
        <taxon>Venturia</taxon>
    </lineage>
</organism>